<evidence type="ECO:0000313" key="2">
    <source>
        <dbReference type="EMBL" id="MFD0916819.1"/>
    </source>
</evidence>
<gene>
    <name evidence="2" type="ORF">ACFQ14_10405</name>
</gene>
<dbReference type="RefSeq" id="WP_377212666.1">
    <property type="nucleotide sequence ID" value="NZ_JBHTJV010000009.1"/>
</dbReference>
<evidence type="ECO:0008006" key="4">
    <source>
        <dbReference type="Google" id="ProtNLM"/>
    </source>
</evidence>
<accession>A0ABW3FG07</accession>
<evidence type="ECO:0000256" key="1">
    <source>
        <dbReference type="SAM" id="MobiDB-lite"/>
    </source>
</evidence>
<keyword evidence="3" id="KW-1185">Reference proteome</keyword>
<organism evidence="2 3">
    <name type="scientific">Pseudahrensia aquimaris</name>
    <dbReference type="NCBI Taxonomy" id="744461"/>
    <lineage>
        <taxon>Bacteria</taxon>
        <taxon>Pseudomonadati</taxon>
        <taxon>Pseudomonadota</taxon>
        <taxon>Alphaproteobacteria</taxon>
        <taxon>Hyphomicrobiales</taxon>
        <taxon>Ahrensiaceae</taxon>
        <taxon>Pseudahrensia</taxon>
    </lineage>
</organism>
<sequence>MRSANAHSLNEKTVPISDTLFNELVHAEPIDAVEIARQLPLENRARLAKFCYQRRHLNKLALLIASSCDRMTLRRAFGTAGDIIFQQSRNVEATLAEQQKDNKITLARSANVVSLRPVMDDADESGADEDNADGAQEA</sequence>
<feature type="compositionally biased region" description="Acidic residues" evidence="1">
    <location>
        <begin position="120"/>
        <end position="132"/>
    </location>
</feature>
<comment type="caution">
    <text evidence="2">The sequence shown here is derived from an EMBL/GenBank/DDBJ whole genome shotgun (WGS) entry which is preliminary data.</text>
</comment>
<dbReference type="Proteomes" id="UP001597101">
    <property type="component" value="Unassembled WGS sequence"/>
</dbReference>
<protein>
    <recommendedName>
        <fullName evidence="4">DUF2019 domain-containing protein</fullName>
    </recommendedName>
</protein>
<evidence type="ECO:0000313" key="3">
    <source>
        <dbReference type="Proteomes" id="UP001597101"/>
    </source>
</evidence>
<feature type="region of interest" description="Disordered" evidence="1">
    <location>
        <begin position="117"/>
        <end position="138"/>
    </location>
</feature>
<proteinExistence type="predicted"/>
<reference evidence="3" key="1">
    <citation type="journal article" date="2019" name="Int. J. Syst. Evol. Microbiol.">
        <title>The Global Catalogue of Microorganisms (GCM) 10K type strain sequencing project: providing services to taxonomists for standard genome sequencing and annotation.</title>
        <authorList>
            <consortium name="The Broad Institute Genomics Platform"/>
            <consortium name="The Broad Institute Genome Sequencing Center for Infectious Disease"/>
            <person name="Wu L."/>
            <person name="Ma J."/>
        </authorList>
    </citation>
    <scope>NUCLEOTIDE SEQUENCE [LARGE SCALE GENOMIC DNA]</scope>
    <source>
        <strain evidence="3">CCUG 60023</strain>
    </source>
</reference>
<name>A0ABW3FG07_9HYPH</name>
<dbReference type="EMBL" id="JBHTJV010000009">
    <property type="protein sequence ID" value="MFD0916819.1"/>
    <property type="molecule type" value="Genomic_DNA"/>
</dbReference>